<dbReference type="Pfam" id="PF07991">
    <property type="entry name" value="KARI_N"/>
    <property type="match status" value="1"/>
</dbReference>
<sequence>MTNYQDTDYSYLKGKTVAIFGTGIEGLEQAKRLRNNGIPVLVSLREGVKSPTTMWTDEGFEIVSIYEAVDKSQVVQVW</sequence>
<comment type="caution">
    <text evidence="2">The sequence shown here is derived from an EMBL/GenBank/DDBJ whole genome shotgun (WGS) entry which is preliminary data.</text>
</comment>
<reference evidence="2 3" key="1">
    <citation type="submission" date="2014-12" db="EMBL/GenBank/DDBJ databases">
        <title>Draft genome sequence of Cohnella kolymensis strain B-2846.</title>
        <authorList>
            <person name="Karlyshev A.V."/>
            <person name="Kudryashova E.B."/>
        </authorList>
    </citation>
    <scope>NUCLEOTIDE SEQUENCE [LARGE SCALE GENOMIC DNA]</scope>
    <source>
        <strain evidence="2 3">VKM B-2846</strain>
    </source>
</reference>
<dbReference type="PROSITE" id="PS51850">
    <property type="entry name" value="KARI_N"/>
    <property type="match status" value="1"/>
</dbReference>
<dbReference type="SUPFAM" id="SSF51735">
    <property type="entry name" value="NAD(P)-binding Rossmann-fold domains"/>
    <property type="match status" value="1"/>
</dbReference>
<dbReference type="Gene3D" id="3.40.50.720">
    <property type="entry name" value="NAD(P)-binding Rossmann-like Domain"/>
    <property type="match status" value="1"/>
</dbReference>
<dbReference type="Proteomes" id="UP000054526">
    <property type="component" value="Unassembled WGS sequence"/>
</dbReference>
<keyword evidence="3" id="KW-1185">Reference proteome</keyword>
<evidence type="ECO:0000313" key="2">
    <source>
        <dbReference type="EMBL" id="KIL37362.1"/>
    </source>
</evidence>
<proteinExistence type="predicted"/>
<evidence type="ECO:0000259" key="1">
    <source>
        <dbReference type="PROSITE" id="PS51850"/>
    </source>
</evidence>
<protein>
    <recommendedName>
        <fullName evidence="1">KARI N-terminal Rossmann domain-containing protein</fullName>
    </recommendedName>
</protein>
<dbReference type="InterPro" id="IPR013116">
    <property type="entry name" value="KARI_N"/>
</dbReference>
<name>A0ABR5AAC7_9BACL</name>
<organism evidence="2 3">
    <name type="scientific">Cohnella kolymensis</name>
    <dbReference type="NCBI Taxonomy" id="1590652"/>
    <lineage>
        <taxon>Bacteria</taxon>
        <taxon>Bacillati</taxon>
        <taxon>Bacillota</taxon>
        <taxon>Bacilli</taxon>
        <taxon>Bacillales</taxon>
        <taxon>Paenibacillaceae</taxon>
        <taxon>Cohnella</taxon>
    </lineage>
</organism>
<dbReference type="EMBL" id="JXAL01000001">
    <property type="protein sequence ID" value="KIL37362.1"/>
    <property type="molecule type" value="Genomic_DNA"/>
</dbReference>
<accession>A0ABR5AAC7</accession>
<gene>
    <name evidence="2" type="ORF">SD71_01420</name>
</gene>
<dbReference type="InterPro" id="IPR036291">
    <property type="entry name" value="NAD(P)-bd_dom_sf"/>
</dbReference>
<feature type="domain" description="KARI N-terminal Rossmann" evidence="1">
    <location>
        <begin position="1"/>
        <end position="78"/>
    </location>
</feature>
<evidence type="ECO:0000313" key="3">
    <source>
        <dbReference type="Proteomes" id="UP000054526"/>
    </source>
</evidence>